<accession>A0A1G1YG53</accession>
<dbReference type="CDD" id="cd05260">
    <property type="entry name" value="GDP_MD_SDR_e"/>
    <property type="match status" value="1"/>
</dbReference>
<dbReference type="EMBL" id="MHIL01000020">
    <property type="protein sequence ID" value="OGY51312.1"/>
    <property type="molecule type" value="Genomic_DNA"/>
</dbReference>
<feature type="domain" description="NAD(P)-binding" evidence="1">
    <location>
        <begin position="4"/>
        <end position="318"/>
    </location>
</feature>
<name>A0A1G1YG53_9BACT</name>
<comment type="caution">
    <text evidence="2">The sequence shown here is derived from an EMBL/GenBank/DDBJ whole genome shotgun (WGS) entry which is preliminary data.</text>
</comment>
<sequence length="340" mass="38176">MKVLITGIYGFVGWTLADYLTRTFPAVELFGLSRQSQSTRLASSSPMDEAKRAKPTLRQAGSLAGDTSDFDFVLKVIDEVRPDKIFHLAAHSSVTGSWQTPAETLRNNILGQCNLLEAVRTVRDGTRGYDPAVLIAGSSEEYGLVAADELPIKETAVLRPLSPYGVSKVCQGLLGFQYWQVHRIRTIRSRAFNLSGPWRDEQYVDSNFAKQIAAIEAGTQPPVIRVGNLDAKRDFTDVRDAVRAYWLAAERGLPGEVYNICRGQARSVREILETLLKLSRRADITIEQDPTRLRPSEVPCVVGDSSKFRQQTGWQPEFDYLLQTLPDLLNFWRDQLTKKR</sequence>
<evidence type="ECO:0000313" key="2">
    <source>
        <dbReference type="EMBL" id="OGY51312.1"/>
    </source>
</evidence>
<dbReference type="PANTHER" id="PTHR43000">
    <property type="entry name" value="DTDP-D-GLUCOSE 4,6-DEHYDRATASE-RELATED"/>
    <property type="match status" value="1"/>
</dbReference>
<dbReference type="Gene3D" id="3.40.50.720">
    <property type="entry name" value="NAD(P)-binding Rossmann-like Domain"/>
    <property type="match status" value="1"/>
</dbReference>
<dbReference type="Pfam" id="PF16363">
    <property type="entry name" value="GDP_Man_Dehyd"/>
    <property type="match status" value="1"/>
</dbReference>
<gene>
    <name evidence="2" type="ORF">A3J59_02485</name>
</gene>
<evidence type="ECO:0000259" key="1">
    <source>
        <dbReference type="Pfam" id="PF16363"/>
    </source>
</evidence>
<dbReference type="Proteomes" id="UP000177310">
    <property type="component" value="Unassembled WGS sequence"/>
</dbReference>
<organism evidence="2 3">
    <name type="scientific">Candidatus Buchananbacteria bacterium RIFCSPHIGHO2_02_FULL_56_16</name>
    <dbReference type="NCBI Taxonomy" id="1797542"/>
    <lineage>
        <taxon>Bacteria</taxon>
        <taxon>Candidatus Buchananiibacteriota</taxon>
    </lineage>
</organism>
<dbReference type="Gene3D" id="3.90.25.10">
    <property type="entry name" value="UDP-galactose 4-epimerase, domain 1"/>
    <property type="match status" value="1"/>
</dbReference>
<proteinExistence type="predicted"/>
<protein>
    <recommendedName>
        <fullName evidence="1">NAD(P)-binding domain-containing protein</fullName>
    </recommendedName>
</protein>
<dbReference type="STRING" id="1797542.A3J59_02485"/>
<dbReference type="AlphaFoldDB" id="A0A1G1YG53"/>
<reference evidence="2 3" key="1">
    <citation type="journal article" date="2016" name="Nat. Commun.">
        <title>Thousands of microbial genomes shed light on interconnected biogeochemical processes in an aquifer system.</title>
        <authorList>
            <person name="Anantharaman K."/>
            <person name="Brown C.T."/>
            <person name="Hug L.A."/>
            <person name="Sharon I."/>
            <person name="Castelle C.J."/>
            <person name="Probst A.J."/>
            <person name="Thomas B.C."/>
            <person name="Singh A."/>
            <person name="Wilkins M.J."/>
            <person name="Karaoz U."/>
            <person name="Brodie E.L."/>
            <person name="Williams K.H."/>
            <person name="Hubbard S.S."/>
            <person name="Banfield J.F."/>
        </authorList>
    </citation>
    <scope>NUCLEOTIDE SEQUENCE [LARGE SCALE GENOMIC DNA]</scope>
</reference>
<evidence type="ECO:0000313" key="3">
    <source>
        <dbReference type="Proteomes" id="UP000177310"/>
    </source>
</evidence>
<dbReference type="SUPFAM" id="SSF51735">
    <property type="entry name" value="NAD(P)-binding Rossmann-fold domains"/>
    <property type="match status" value="1"/>
</dbReference>
<dbReference type="InterPro" id="IPR016040">
    <property type="entry name" value="NAD(P)-bd_dom"/>
</dbReference>
<dbReference type="InterPro" id="IPR036291">
    <property type="entry name" value="NAD(P)-bd_dom_sf"/>
</dbReference>